<dbReference type="Proteomes" id="UP001458880">
    <property type="component" value="Unassembled WGS sequence"/>
</dbReference>
<evidence type="ECO:0000313" key="5">
    <source>
        <dbReference type="Proteomes" id="UP001458880"/>
    </source>
</evidence>
<dbReference type="PANTHER" id="PTHR22872">
    <property type="entry name" value="BTK-BINDING PROTEIN-RELATED"/>
    <property type="match status" value="1"/>
</dbReference>
<dbReference type="EMBL" id="JASPKY010000031">
    <property type="protein sequence ID" value="KAK9747384.1"/>
    <property type="molecule type" value="Genomic_DNA"/>
</dbReference>
<keyword evidence="1" id="KW-0677">Repeat</keyword>
<reference evidence="4 5" key="1">
    <citation type="journal article" date="2024" name="BMC Genomics">
        <title>De novo assembly and annotation of Popillia japonica's genome with initial clues to its potential as an invasive pest.</title>
        <authorList>
            <person name="Cucini C."/>
            <person name="Boschi S."/>
            <person name="Funari R."/>
            <person name="Cardaioli E."/>
            <person name="Iannotti N."/>
            <person name="Marturano G."/>
            <person name="Paoli F."/>
            <person name="Bruttini M."/>
            <person name="Carapelli A."/>
            <person name="Frati F."/>
            <person name="Nardi F."/>
        </authorList>
    </citation>
    <scope>NUCLEOTIDE SEQUENCE [LARGE SCALE GENOMIC DNA]</scope>
    <source>
        <strain evidence="4">DMR45628</strain>
    </source>
</reference>
<feature type="repeat" description="RCC1" evidence="2">
    <location>
        <begin position="730"/>
        <end position="781"/>
    </location>
</feature>
<dbReference type="Gene3D" id="2.130.10.30">
    <property type="entry name" value="Regulator of chromosome condensation 1/beta-lactamase-inhibitor protein II"/>
    <property type="match status" value="2"/>
</dbReference>
<feature type="domain" description="RCC1-like" evidence="3">
    <location>
        <begin position="511"/>
        <end position="777"/>
    </location>
</feature>
<keyword evidence="5" id="KW-1185">Reference proteome</keyword>
<feature type="repeat" description="RCC1" evidence="2">
    <location>
        <begin position="629"/>
        <end position="671"/>
    </location>
</feature>
<evidence type="ECO:0000256" key="1">
    <source>
        <dbReference type="ARBA" id="ARBA00022737"/>
    </source>
</evidence>
<dbReference type="Pfam" id="PF25390">
    <property type="entry name" value="WD40_RLD"/>
    <property type="match status" value="1"/>
</dbReference>
<dbReference type="InterPro" id="IPR058923">
    <property type="entry name" value="RCC1-like_dom"/>
</dbReference>
<feature type="repeat" description="RCC1" evidence="2">
    <location>
        <begin position="678"/>
        <end position="729"/>
    </location>
</feature>
<gene>
    <name evidence="4" type="ORF">QE152_g5315</name>
</gene>
<dbReference type="InterPro" id="IPR051625">
    <property type="entry name" value="Signaling_Regulatory_Domain"/>
</dbReference>
<dbReference type="PANTHER" id="PTHR22872:SF2">
    <property type="entry name" value="INHIBITOR OF BRUTON TYROSINE KINASE"/>
    <property type="match status" value="1"/>
</dbReference>
<dbReference type="PRINTS" id="PR00633">
    <property type="entry name" value="RCCNDNSATION"/>
</dbReference>
<organism evidence="4 5">
    <name type="scientific">Popillia japonica</name>
    <name type="common">Japanese beetle</name>
    <dbReference type="NCBI Taxonomy" id="7064"/>
    <lineage>
        <taxon>Eukaryota</taxon>
        <taxon>Metazoa</taxon>
        <taxon>Ecdysozoa</taxon>
        <taxon>Arthropoda</taxon>
        <taxon>Hexapoda</taxon>
        <taxon>Insecta</taxon>
        <taxon>Pterygota</taxon>
        <taxon>Neoptera</taxon>
        <taxon>Endopterygota</taxon>
        <taxon>Coleoptera</taxon>
        <taxon>Polyphaga</taxon>
        <taxon>Scarabaeiformia</taxon>
        <taxon>Scarabaeidae</taxon>
        <taxon>Rutelinae</taxon>
        <taxon>Popillia</taxon>
    </lineage>
</organism>
<feature type="repeat" description="RCC1" evidence="2">
    <location>
        <begin position="796"/>
        <end position="847"/>
    </location>
</feature>
<protein>
    <submittedName>
        <fullName evidence="4">Regulator of chromosome condensation (RCC1) repeat</fullName>
    </submittedName>
</protein>
<sequence>MNTPECPKNNASRRRKWQYLLWISTKYDSNSYQLHPDIVRDFARSAGKVHFLYSTHPMTYLKWLKSDLQAVFYSQDSLNSLWNGLMNDGELTGPFSDGLLNSAGVTARKGELGKYYCGLRVLTCACCDGICGPTNGCNCQPCQKLDAEEQNIKQDEKRLPSPQFLLDSWTWGPQPSLEQLKTFILSLNHEQRRLCSDAVNSSLSSTRLQQRLTIFKRYFIALNRAPHTSEFDTNITLRNNNKVDTKDYKIPTQKCKIQDPTASLARVGSRAALNFSFAFLKRAWRLGEDVDLCNELLTESLEALQVLPVATLFDENQVSPIWLEVVDRSVKFLRQVVIGDVTSGRQYCEVPIEDQHVALNLLLELALQKGTLSSVLDSVLLFLQLWEKKTYSDDNRSLPANASAPLLPFLKRFEEISLTKSPPTCKDEKDDTPNCTNMFLKYLTVPEDDSAEVDLKQGAILLMSHLDRLASPHLPSQSFNKVNLNTNRQQVWCWGWLAWVANVGPQLCDAISELNIKQLRCSERSLLALTRDGKVYFMYFCSETPCPQLIEGLKDKEVIKIAAHTEGKHYLALTKDSEVYSWGNGDNGRLGHGDNISKDDPTLIEALKDKDIIDVECGGTYSAAISANGALYTWGRGNYGRLGHGTSEDCSTPTMVAALSDHHIRRRPPGGICITSQGKVYSWGDGDYGKLGRGGSDGSKIPRLVEKLQNVEIAEVYCGGQFSIALAKDGRLFSWGKGEGWRLGHTTDEHIRFPEVVESLQDKKVISVSLGLGHVLALTEHVSLGLGHVLALTEHGEVYGWGKNEYKQVCDTSESYIQQPRLIESLKVQRSVGICCGPMQSFVWSDIGHWLPNTRVPFVIDITEQTFKLLDQLLEVVCENSRSSAAVNLPISQDKEYIAIATLNLLHLQV</sequence>
<comment type="caution">
    <text evidence="4">The sequence shown here is derived from an EMBL/GenBank/DDBJ whole genome shotgun (WGS) entry which is preliminary data.</text>
</comment>
<feature type="repeat" description="RCC1" evidence="2">
    <location>
        <begin position="577"/>
        <end position="628"/>
    </location>
</feature>
<name>A0AAW1MNJ0_POPJA</name>
<dbReference type="AlphaFoldDB" id="A0AAW1MNJ0"/>
<accession>A0AAW1MNJ0</accession>
<evidence type="ECO:0000313" key="4">
    <source>
        <dbReference type="EMBL" id="KAK9747384.1"/>
    </source>
</evidence>
<dbReference type="InterPro" id="IPR009091">
    <property type="entry name" value="RCC1/BLIP-II"/>
</dbReference>
<dbReference type="Pfam" id="PF13540">
    <property type="entry name" value="RCC1_2"/>
    <property type="match status" value="1"/>
</dbReference>
<dbReference type="PROSITE" id="PS50012">
    <property type="entry name" value="RCC1_3"/>
    <property type="match status" value="5"/>
</dbReference>
<proteinExistence type="predicted"/>
<dbReference type="InterPro" id="IPR000408">
    <property type="entry name" value="Reg_chr_condens"/>
</dbReference>
<evidence type="ECO:0000259" key="3">
    <source>
        <dbReference type="Pfam" id="PF25390"/>
    </source>
</evidence>
<dbReference type="SUPFAM" id="SSF50985">
    <property type="entry name" value="RCC1/BLIP-II"/>
    <property type="match status" value="2"/>
</dbReference>
<evidence type="ECO:0000256" key="2">
    <source>
        <dbReference type="PROSITE-ProRule" id="PRU00235"/>
    </source>
</evidence>